<evidence type="ECO:0000256" key="2">
    <source>
        <dbReference type="ARBA" id="ARBA00022801"/>
    </source>
</evidence>
<keyword evidence="2" id="KW-0378">Hydrolase</keyword>
<dbReference type="HOGENOM" id="CLU_022501_4_1_1"/>
<dbReference type="EMBL" id="KN831771">
    <property type="protein sequence ID" value="KIM46390.1"/>
    <property type="molecule type" value="Genomic_DNA"/>
</dbReference>
<dbReference type="PANTHER" id="PTHR10272:SF0">
    <property type="entry name" value="PLATELET-ACTIVATING FACTOR ACETYLHYDROLASE"/>
    <property type="match status" value="1"/>
</dbReference>
<organism evidence="5 6">
    <name type="scientific">Hebeloma cylindrosporum</name>
    <dbReference type="NCBI Taxonomy" id="76867"/>
    <lineage>
        <taxon>Eukaryota</taxon>
        <taxon>Fungi</taxon>
        <taxon>Dikarya</taxon>
        <taxon>Basidiomycota</taxon>
        <taxon>Agaricomycotina</taxon>
        <taxon>Agaricomycetes</taxon>
        <taxon>Agaricomycetidae</taxon>
        <taxon>Agaricales</taxon>
        <taxon>Agaricineae</taxon>
        <taxon>Hymenogastraceae</taxon>
        <taxon>Hebeloma</taxon>
    </lineage>
</organism>
<accession>A0A0C3CC72</accession>
<protein>
    <recommendedName>
        <fullName evidence="1">1-alkyl-2-acetylglycerophosphocholine esterase</fullName>
        <ecNumber evidence="1">3.1.1.47</ecNumber>
    </recommendedName>
</protein>
<proteinExistence type="predicted"/>
<evidence type="ECO:0000256" key="4">
    <source>
        <dbReference type="ARBA" id="ARBA00023098"/>
    </source>
</evidence>
<evidence type="ECO:0000256" key="3">
    <source>
        <dbReference type="ARBA" id="ARBA00022963"/>
    </source>
</evidence>
<dbReference type="Pfam" id="PF03403">
    <property type="entry name" value="PAF-AH_p_II"/>
    <property type="match status" value="1"/>
</dbReference>
<dbReference type="STRING" id="686832.A0A0C3CC72"/>
<dbReference type="Gene3D" id="3.40.50.1820">
    <property type="entry name" value="alpha/beta hydrolase"/>
    <property type="match status" value="1"/>
</dbReference>
<keyword evidence="6" id="KW-1185">Reference proteome</keyword>
<name>A0A0C3CC72_HEBCY</name>
<keyword evidence="4" id="KW-0443">Lipid metabolism</keyword>
<keyword evidence="3" id="KW-0442">Lipid degradation</keyword>
<dbReference type="AlphaFoldDB" id="A0A0C3CC72"/>
<evidence type="ECO:0000313" key="5">
    <source>
        <dbReference type="EMBL" id="KIM46390.1"/>
    </source>
</evidence>
<reference evidence="5 6" key="1">
    <citation type="submission" date="2014-04" db="EMBL/GenBank/DDBJ databases">
        <authorList>
            <consortium name="DOE Joint Genome Institute"/>
            <person name="Kuo A."/>
            <person name="Gay G."/>
            <person name="Dore J."/>
            <person name="Kohler A."/>
            <person name="Nagy L.G."/>
            <person name="Floudas D."/>
            <person name="Copeland A."/>
            <person name="Barry K.W."/>
            <person name="Cichocki N."/>
            <person name="Veneault-Fourrey C."/>
            <person name="LaButti K."/>
            <person name="Lindquist E.A."/>
            <person name="Lipzen A."/>
            <person name="Lundell T."/>
            <person name="Morin E."/>
            <person name="Murat C."/>
            <person name="Sun H."/>
            <person name="Tunlid A."/>
            <person name="Henrissat B."/>
            <person name="Grigoriev I.V."/>
            <person name="Hibbett D.S."/>
            <person name="Martin F."/>
            <person name="Nordberg H.P."/>
            <person name="Cantor M.N."/>
            <person name="Hua S.X."/>
        </authorList>
    </citation>
    <scope>NUCLEOTIDE SEQUENCE [LARGE SCALE GENOMIC DNA]</scope>
    <source>
        <strain evidence="6">h7</strain>
    </source>
</reference>
<dbReference type="InterPro" id="IPR029058">
    <property type="entry name" value="AB_hydrolase_fold"/>
</dbReference>
<sequence length="477" mass="53183">LLLPAIEGRFPVGVTTFTTPVRPARSIGSAKLKSPRASRQDASQHAFFLEEVAFTAYYPADVDVTSKKGIPWFLRPIRESLRGFSAFLGVPSWLLWPIVYFFGTLLQIPAYQNAPLLSPPEETLKSDDLTSLSQWPLMIFSHGLGGNRTAYSQFCCRMAASGKVVLAIEHRDGTGPVCMPRSWNLEGKSLPRILLYLRETDIHWDDSDSIDVHPIPLRGQQLAFRHQEIYIAYATFCRFMQGDPTLEFETIDSTSYDKGSWTKLNESGQQVIRYDDRIILAGHSFGGCTLLSMLSTLPLEGFSRIPVERTIILDPWLEPLPSPGPVPLGSSPSSCIVAVEEVIKSEEATMISSHEKNDYATLGVPFTHTFTLWKDHYTRLQEVVAGWEPHGGKILTLVGSVHVSFSDFPLLPIFRKRTALPIMDVITKLSLAFLDDKLDETLRTVPTTKMDISIIGVKKDGKPKRKLIGIPGDVIVQ</sequence>
<reference evidence="6" key="2">
    <citation type="submission" date="2015-01" db="EMBL/GenBank/DDBJ databases">
        <title>Evolutionary Origins and Diversification of the Mycorrhizal Mutualists.</title>
        <authorList>
            <consortium name="DOE Joint Genome Institute"/>
            <consortium name="Mycorrhizal Genomics Consortium"/>
            <person name="Kohler A."/>
            <person name="Kuo A."/>
            <person name="Nagy L.G."/>
            <person name="Floudas D."/>
            <person name="Copeland A."/>
            <person name="Barry K.W."/>
            <person name="Cichocki N."/>
            <person name="Veneault-Fourrey C."/>
            <person name="LaButti K."/>
            <person name="Lindquist E.A."/>
            <person name="Lipzen A."/>
            <person name="Lundell T."/>
            <person name="Morin E."/>
            <person name="Murat C."/>
            <person name="Riley R."/>
            <person name="Ohm R."/>
            <person name="Sun H."/>
            <person name="Tunlid A."/>
            <person name="Henrissat B."/>
            <person name="Grigoriev I.V."/>
            <person name="Hibbett D.S."/>
            <person name="Martin F."/>
        </authorList>
    </citation>
    <scope>NUCLEOTIDE SEQUENCE [LARGE SCALE GENOMIC DNA]</scope>
    <source>
        <strain evidence="6">h7</strain>
    </source>
</reference>
<dbReference type="Proteomes" id="UP000053424">
    <property type="component" value="Unassembled WGS sequence"/>
</dbReference>
<dbReference type="OrthoDB" id="2363873at2759"/>
<dbReference type="PANTHER" id="PTHR10272">
    <property type="entry name" value="PLATELET-ACTIVATING FACTOR ACETYLHYDROLASE"/>
    <property type="match status" value="1"/>
</dbReference>
<dbReference type="GO" id="GO:0003847">
    <property type="term" value="F:1-alkyl-2-acetylglycerophosphocholine esterase activity"/>
    <property type="evidence" value="ECO:0007669"/>
    <property type="project" value="UniProtKB-EC"/>
</dbReference>
<dbReference type="EC" id="3.1.1.47" evidence="1"/>
<evidence type="ECO:0000256" key="1">
    <source>
        <dbReference type="ARBA" id="ARBA00013201"/>
    </source>
</evidence>
<evidence type="ECO:0000313" key="6">
    <source>
        <dbReference type="Proteomes" id="UP000053424"/>
    </source>
</evidence>
<dbReference type="SUPFAM" id="SSF53474">
    <property type="entry name" value="alpha/beta-Hydrolases"/>
    <property type="match status" value="1"/>
</dbReference>
<dbReference type="GO" id="GO:0016042">
    <property type="term" value="P:lipid catabolic process"/>
    <property type="evidence" value="ECO:0007669"/>
    <property type="project" value="UniProtKB-KW"/>
</dbReference>
<gene>
    <name evidence="5" type="ORF">M413DRAFT_441483</name>
</gene>
<feature type="non-terminal residue" evidence="5">
    <location>
        <position position="477"/>
    </location>
</feature>